<sequence length="117" mass="13278">MLVYKMEVKQPIHRDNWEGLHHVSLVAKGKYGVFVAVVESRRSLKDTKRIIVGNLFHVINIKFVKLGVLGTLAVIEASRSAGIKLMIGGMVETRLAMGFASHYWIRFFQYILANCNM</sequence>
<dbReference type="PANTHER" id="PTHR48073:SF2">
    <property type="entry name" value="O-SUCCINYLBENZOATE SYNTHASE"/>
    <property type="match status" value="1"/>
</dbReference>
<dbReference type="Proteomes" id="UP001418222">
    <property type="component" value="Unassembled WGS sequence"/>
</dbReference>
<evidence type="ECO:0000256" key="1">
    <source>
        <dbReference type="ARBA" id="ARBA00022723"/>
    </source>
</evidence>
<dbReference type="GO" id="GO:0046872">
    <property type="term" value="F:metal ion binding"/>
    <property type="evidence" value="ECO:0007669"/>
    <property type="project" value="UniProtKB-KW"/>
</dbReference>
<name>A0AAP0B8W1_9ASPA</name>
<evidence type="ECO:0000313" key="3">
    <source>
        <dbReference type="Proteomes" id="UP001418222"/>
    </source>
</evidence>
<evidence type="ECO:0000313" key="2">
    <source>
        <dbReference type="EMBL" id="KAK8933614.1"/>
    </source>
</evidence>
<keyword evidence="3" id="KW-1185">Reference proteome</keyword>
<gene>
    <name evidence="2" type="ORF">KSP39_PZI015941</name>
</gene>
<dbReference type="Gene3D" id="3.20.20.120">
    <property type="entry name" value="Enolase-like C-terminal domain"/>
    <property type="match status" value="1"/>
</dbReference>
<organism evidence="2 3">
    <name type="scientific">Platanthera zijinensis</name>
    <dbReference type="NCBI Taxonomy" id="2320716"/>
    <lineage>
        <taxon>Eukaryota</taxon>
        <taxon>Viridiplantae</taxon>
        <taxon>Streptophyta</taxon>
        <taxon>Embryophyta</taxon>
        <taxon>Tracheophyta</taxon>
        <taxon>Spermatophyta</taxon>
        <taxon>Magnoliopsida</taxon>
        <taxon>Liliopsida</taxon>
        <taxon>Asparagales</taxon>
        <taxon>Orchidaceae</taxon>
        <taxon>Orchidoideae</taxon>
        <taxon>Orchideae</taxon>
        <taxon>Orchidinae</taxon>
        <taxon>Platanthera</taxon>
    </lineage>
</organism>
<dbReference type="EMBL" id="JBBWWQ010000013">
    <property type="protein sequence ID" value="KAK8933614.1"/>
    <property type="molecule type" value="Genomic_DNA"/>
</dbReference>
<reference evidence="2 3" key="1">
    <citation type="journal article" date="2022" name="Nat. Plants">
        <title>Genomes of leafy and leafless Platanthera orchids illuminate the evolution of mycoheterotrophy.</title>
        <authorList>
            <person name="Li M.H."/>
            <person name="Liu K.W."/>
            <person name="Li Z."/>
            <person name="Lu H.C."/>
            <person name="Ye Q.L."/>
            <person name="Zhang D."/>
            <person name="Wang J.Y."/>
            <person name="Li Y.F."/>
            <person name="Zhong Z.M."/>
            <person name="Liu X."/>
            <person name="Yu X."/>
            <person name="Liu D.K."/>
            <person name="Tu X.D."/>
            <person name="Liu B."/>
            <person name="Hao Y."/>
            <person name="Liao X.Y."/>
            <person name="Jiang Y.T."/>
            <person name="Sun W.H."/>
            <person name="Chen J."/>
            <person name="Chen Y.Q."/>
            <person name="Ai Y."/>
            <person name="Zhai J.W."/>
            <person name="Wu S.S."/>
            <person name="Zhou Z."/>
            <person name="Hsiao Y.Y."/>
            <person name="Wu W.L."/>
            <person name="Chen Y.Y."/>
            <person name="Lin Y.F."/>
            <person name="Hsu J.L."/>
            <person name="Li C.Y."/>
            <person name="Wang Z.W."/>
            <person name="Zhao X."/>
            <person name="Zhong W.Y."/>
            <person name="Ma X.K."/>
            <person name="Ma L."/>
            <person name="Huang J."/>
            <person name="Chen G.Z."/>
            <person name="Huang M.Z."/>
            <person name="Huang L."/>
            <person name="Peng D.H."/>
            <person name="Luo Y.B."/>
            <person name="Zou S.Q."/>
            <person name="Chen S.P."/>
            <person name="Lan S."/>
            <person name="Tsai W.C."/>
            <person name="Van de Peer Y."/>
            <person name="Liu Z.J."/>
        </authorList>
    </citation>
    <scope>NUCLEOTIDE SEQUENCE [LARGE SCALE GENOMIC DNA]</scope>
    <source>
        <strain evidence="2">Lor287</strain>
    </source>
</reference>
<dbReference type="InterPro" id="IPR036849">
    <property type="entry name" value="Enolase-like_C_sf"/>
</dbReference>
<accession>A0AAP0B8W1</accession>
<dbReference type="SUPFAM" id="SSF51604">
    <property type="entry name" value="Enolase C-terminal domain-like"/>
    <property type="match status" value="1"/>
</dbReference>
<dbReference type="AlphaFoldDB" id="A0AAP0B8W1"/>
<comment type="caution">
    <text evidence="2">The sequence shown here is derived from an EMBL/GenBank/DDBJ whole genome shotgun (WGS) entry which is preliminary data.</text>
</comment>
<dbReference type="PANTHER" id="PTHR48073">
    <property type="entry name" value="O-SUCCINYLBENZOATE SYNTHASE-RELATED"/>
    <property type="match status" value="1"/>
</dbReference>
<protein>
    <submittedName>
        <fullName evidence="2">Uncharacterized protein</fullName>
    </submittedName>
</protein>
<keyword evidence="1" id="KW-0479">Metal-binding</keyword>
<proteinExistence type="predicted"/>